<dbReference type="AlphaFoldDB" id="A0A6C0AZZ6"/>
<proteinExistence type="predicted"/>
<reference evidence="2" key="1">
    <citation type="journal article" date="2020" name="Nature">
        <title>Giant virus diversity and host interactions through global metagenomics.</title>
        <authorList>
            <person name="Schulz F."/>
            <person name="Roux S."/>
            <person name="Paez-Espino D."/>
            <person name="Jungbluth S."/>
            <person name="Walsh D.A."/>
            <person name="Denef V.J."/>
            <person name="McMahon K.D."/>
            <person name="Konstantinidis K.T."/>
            <person name="Eloe-Fadrosh E.A."/>
            <person name="Kyrpides N.C."/>
            <person name="Woyke T."/>
        </authorList>
    </citation>
    <scope>NUCLEOTIDE SEQUENCE</scope>
    <source>
        <strain evidence="2">GVMAG-M-3300009182-78</strain>
    </source>
</reference>
<name>A0A6C0AZZ6_9ZZZZ</name>
<accession>A0A6C0AZZ6</accession>
<keyword evidence="1" id="KW-1133">Transmembrane helix</keyword>
<feature type="transmembrane region" description="Helical" evidence="1">
    <location>
        <begin position="119"/>
        <end position="144"/>
    </location>
</feature>
<evidence type="ECO:0000256" key="1">
    <source>
        <dbReference type="SAM" id="Phobius"/>
    </source>
</evidence>
<dbReference type="EMBL" id="MN739043">
    <property type="protein sequence ID" value="QHS85402.1"/>
    <property type="molecule type" value="Genomic_DNA"/>
</dbReference>
<keyword evidence="1" id="KW-0812">Transmembrane</keyword>
<protein>
    <submittedName>
        <fullName evidence="2">Uncharacterized protein</fullName>
    </submittedName>
</protein>
<evidence type="ECO:0000313" key="2">
    <source>
        <dbReference type="EMBL" id="QHS85402.1"/>
    </source>
</evidence>
<organism evidence="2">
    <name type="scientific">viral metagenome</name>
    <dbReference type="NCBI Taxonomy" id="1070528"/>
    <lineage>
        <taxon>unclassified sequences</taxon>
        <taxon>metagenomes</taxon>
        <taxon>organismal metagenomes</taxon>
    </lineage>
</organism>
<keyword evidence="1" id="KW-0472">Membrane</keyword>
<sequence>MKINCLHFILLFIALFRPLDSAHYSKIDMKCNSKACRRKVQVTDQMLERDAQSKQKQSMQIKCNKIATLLHIKPDMSVFNTTYYTELYSRDNENTSSLNKIYQKYCSFNQSKKKRKSNFFIHNFIVIFAMLELIATMILILCVTNHSTLREQRKRRNREKRR</sequence>